<reference evidence="1 2" key="1">
    <citation type="journal article" date="2023" name="Plants (Basel)">
        <title>Bridging the Gap: Combining Genomics and Transcriptomics Approaches to Understand Stylosanthes scabra, an Orphan Legume from the Brazilian Caatinga.</title>
        <authorList>
            <person name="Ferreira-Neto J.R.C."/>
            <person name="da Silva M.D."/>
            <person name="Binneck E."/>
            <person name="de Melo N.F."/>
            <person name="da Silva R.H."/>
            <person name="de Melo A.L.T.M."/>
            <person name="Pandolfi V."/>
            <person name="Bustamante F.O."/>
            <person name="Brasileiro-Vidal A.C."/>
            <person name="Benko-Iseppon A.M."/>
        </authorList>
    </citation>
    <scope>NUCLEOTIDE SEQUENCE [LARGE SCALE GENOMIC DNA]</scope>
    <source>
        <tissue evidence="1">Leaves</tissue>
    </source>
</reference>
<gene>
    <name evidence="1" type="ORF">PIB30_078997</name>
</gene>
<protein>
    <submittedName>
        <fullName evidence="1">Uncharacterized protein</fullName>
    </submittedName>
</protein>
<evidence type="ECO:0000313" key="2">
    <source>
        <dbReference type="Proteomes" id="UP001341840"/>
    </source>
</evidence>
<proteinExistence type="predicted"/>
<dbReference type="EMBL" id="JASCZI010121936">
    <property type="protein sequence ID" value="MED6163345.1"/>
    <property type="molecule type" value="Genomic_DNA"/>
</dbReference>
<name>A0ABU6US85_9FABA</name>
<accession>A0ABU6US85</accession>
<sequence length="117" mass="12983">MANTMCITNGGRRRVTFSIDCNGDFHSLRTHSLSFQSGCFSIGLVDSKSPQPNRNPIFSLVQRLGALRTAALTASASTRCILRTANRAFSFSKKRRVVSTKRHYLFDCLSSFGCSRL</sequence>
<keyword evidence="2" id="KW-1185">Reference proteome</keyword>
<organism evidence="1 2">
    <name type="scientific">Stylosanthes scabra</name>
    <dbReference type="NCBI Taxonomy" id="79078"/>
    <lineage>
        <taxon>Eukaryota</taxon>
        <taxon>Viridiplantae</taxon>
        <taxon>Streptophyta</taxon>
        <taxon>Embryophyta</taxon>
        <taxon>Tracheophyta</taxon>
        <taxon>Spermatophyta</taxon>
        <taxon>Magnoliopsida</taxon>
        <taxon>eudicotyledons</taxon>
        <taxon>Gunneridae</taxon>
        <taxon>Pentapetalae</taxon>
        <taxon>rosids</taxon>
        <taxon>fabids</taxon>
        <taxon>Fabales</taxon>
        <taxon>Fabaceae</taxon>
        <taxon>Papilionoideae</taxon>
        <taxon>50 kb inversion clade</taxon>
        <taxon>dalbergioids sensu lato</taxon>
        <taxon>Dalbergieae</taxon>
        <taxon>Pterocarpus clade</taxon>
        <taxon>Stylosanthes</taxon>
    </lineage>
</organism>
<dbReference type="Proteomes" id="UP001341840">
    <property type="component" value="Unassembled WGS sequence"/>
</dbReference>
<evidence type="ECO:0000313" key="1">
    <source>
        <dbReference type="EMBL" id="MED6163345.1"/>
    </source>
</evidence>
<comment type="caution">
    <text evidence="1">The sequence shown here is derived from an EMBL/GenBank/DDBJ whole genome shotgun (WGS) entry which is preliminary data.</text>
</comment>